<accession>A0A212A666</accession>
<dbReference type="PANTHER" id="PTHR30055:SF146">
    <property type="entry name" value="HTH-TYPE TRANSCRIPTIONAL DUAL REGULATOR CECR"/>
    <property type="match status" value="1"/>
</dbReference>
<dbReference type="AlphaFoldDB" id="A0A212A666"/>
<dbReference type="PROSITE" id="PS01081">
    <property type="entry name" value="HTH_TETR_1"/>
    <property type="match status" value="1"/>
</dbReference>
<sequence>MNASPISDATTASMSTASMREETLPGACAKREQILEGARRRFLAVGFEAASMETIAREAGVSKGTLYVYFPNKEALFIALVEESKRQTAEHLTALDPAGAPEEVLTRYAVDLITRLLEPEHIALVRMVVGVADRIPAPAQSFFEAGPVAGARRIAAYFAQLVAAGRLDMPDVEAAAWQFLSLCTHPVMVRTLMAADREPTAEVITAHARRSAAMIFAAYPLGHAERAAQAG</sequence>
<dbReference type="InterPro" id="IPR001647">
    <property type="entry name" value="HTH_TetR"/>
</dbReference>
<dbReference type="GO" id="GO:0000976">
    <property type="term" value="F:transcription cis-regulatory region binding"/>
    <property type="evidence" value="ECO:0007669"/>
    <property type="project" value="TreeGrafter"/>
</dbReference>
<dbReference type="Pfam" id="PF00440">
    <property type="entry name" value="TetR_N"/>
    <property type="match status" value="1"/>
</dbReference>
<dbReference type="InterPro" id="IPR050109">
    <property type="entry name" value="HTH-type_TetR-like_transc_reg"/>
</dbReference>
<evidence type="ECO:0000256" key="5">
    <source>
        <dbReference type="SAM" id="MobiDB-lite"/>
    </source>
</evidence>
<feature type="DNA-binding region" description="H-T-H motif" evidence="4">
    <location>
        <begin position="51"/>
        <end position="70"/>
    </location>
</feature>
<dbReference type="InterPro" id="IPR023772">
    <property type="entry name" value="DNA-bd_HTH_TetR-type_CS"/>
</dbReference>
<proteinExistence type="predicted"/>
<name>A0A212A666_9RHOB</name>
<keyword evidence="1" id="KW-0805">Transcription regulation</keyword>
<dbReference type="InterPro" id="IPR039536">
    <property type="entry name" value="TetR_C_Proteobacteria"/>
</dbReference>
<dbReference type="SUPFAM" id="SSF46689">
    <property type="entry name" value="Homeodomain-like"/>
    <property type="match status" value="1"/>
</dbReference>
<feature type="region of interest" description="Disordered" evidence="5">
    <location>
        <begin position="1"/>
        <end position="24"/>
    </location>
</feature>
<dbReference type="Gene3D" id="1.10.357.10">
    <property type="entry name" value="Tetracycline Repressor, domain 2"/>
    <property type="match status" value="1"/>
</dbReference>
<keyword evidence="3" id="KW-0804">Transcription</keyword>
<evidence type="ECO:0000256" key="2">
    <source>
        <dbReference type="ARBA" id="ARBA00023125"/>
    </source>
</evidence>
<keyword evidence="2 4" id="KW-0238">DNA-binding</keyword>
<dbReference type="Gene3D" id="1.10.10.60">
    <property type="entry name" value="Homeodomain-like"/>
    <property type="match status" value="1"/>
</dbReference>
<dbReference type="PANTHER" id="PTHR30055">
    <property type="entry name" value="HTH-TYPE TRANSCRIPTIONAL REGULATOR RUTR"/>
    <property type="match status" value="1"/>
</dbReference>
<evidence type="ECO:0000256" key="4">
    <source>
        <dbReference type="PROSITE-ProRule" id="PRU00335"/>
    </source>
</evidence>
<dbReference type="Proteomes" id="UP000196878">
    <property type="component" value="Unassembled WGS sequence"/>
</dbReference>
<evidence type="ECO:0000313" key="8">
    <source>
        <dbReference type="Proteomes" id="UP000196878"/>
    </source>
</evidence>
<comment type="caution">
    <text evidence="7">The sequence shown here is derived from an EMBL/GenBank/DDBJ whole genome shotgun (WGS) entry which is preliminary data.</text>
</comment>
<dbReference type="Pfam" id="PF14246">
    <property type="entry name" value="TetR_C_7"/>
    <property type="match status" value="1"/>
</dbReference>
<evidence type="ECO:0000313" key="7">
    <source>
        <dbReference type="EMBL" id="OWJ74497.1"/>
    </source>
</evidence>
<evidence type="ECO:0000256" key="1">
    <source>
        <dbReference type="ARBA" id="ARBA00023015"/>
    </source>
</evidence>
<gene>
    <name evidence="7" type="ORF">CDV49_19330</name>
</gene>
<dbReference type="EMBL" id="NIPW01000061">
    <property type="protein sequence ID" value="OWJ74497.1"/>
    <property type="molecule type" value="Genomic_DNA"/>
</dbReference>
<keyword evidence="8" id="KW-1185">Reference proteome</keyword>
<evidence type="ECO:0000256" key="3">
    <source>
        <dbReference type="ARBA" id="ARBA00023163"/>
    </source>
</evidence>
<dbReference type="GO" id="GO:0003700">
    <property type="term" value="F:DNA-binding transcription factor activity"/>
    <property type="evidence" value="ECO:0007669"/>
    <property type="project" value="TreeGrafter"/>
</dbReference>
<protein>
    <submittedName>
        <fullName evidence="7">TetR family transcriptional regulator</fullName>
    </submittedName>
</protein>
<dbReference type="PROSITE" id="PS50977">
    <property type="entry name" value="HTH_TETR_2"/>
    <property type="match status" value="1"/>
</dbReference>
<organism evidence="7 8">
    <name type="scientific">Haematobacter genomosp. 1</name>
    <dbReference type="NCBI Taxonomy" id="366618"/>
    <lineage>
        <taxon>Bacteria</taxon>
        <taxon>Pseudomonadati</taxon>
        <taxon>Pseudomonadota</taxon>
        <taxon>Alphaproteobacteria</taxon>
        <taxon>Rhodobacterales</taxon>
        <taxon>Paracoccaceae</taxon>
        <taxon>Haematobacter</taxon>
    </lineage>
</organism>
<dbReference type="OrthoDB" id="9808189at2"/>
<dbReference type="PRINTS" id="PR00455">
    <property type="entry name" value="HTHTETR"/>
</dbReference>
<reference evidence="7 8" key="1">
    <citation type="submission" date="2016-12" db="EMBL/GenBank/DDBJ databases">
        <title>Comparison of Traditional DNA-DNA Hybridization with In Silico Genomic Analysis.</title>
        <authorList>
            <person name="Nicholson A.C."/>
            <person name="Humrighouse B.W."/>
            <person name="Graziano J."/>
            <person name="Lasker B."/>
            <person name="Whitney A.M."/>
            <person name="Mcquiston J.R."/>
        </authorList>
    </citation>
    <scope>NUCLEOTIDE SEQUENCE [LARGE SCALE GENOMIC DNA]</scope>
    <source>
        <strain evidence="7 8">H2240</strain>
    </source>
</reference>
<feature type="domain" description="HTH tetR-type" evidence="6">
    <location>
        <begin position="28"/>
        <end position="88"/>
    </location>
</feature>
<dbReference type="InterPro" id="IPR009057">
    <property type="entry name" value="Homeodomain-like_sf"/>
</dbReference>
<evidence type="ECO:0000259" key="6">
    <source>
        <dbReference type="PROSITE" id="PS50977"/>
    </source>
</evidence>
<feature type="compositionally biased region" description="Low complexity" evidence="5">
    <location>
        <begin position="9"/>
        <end position="18"/>
    </location>
</feature>
<dbReference type="FunFam" id="1.10.10.60:FF:000141">
    <property type="entry name" value="TetR family transcriptional regulator"/>
    <property type="match status" value="1"/>
</dbReference>
<dbReference type="RefSeq" id="WP_088216932.1">
    <property type="nucleotide sequence ID" value="NZ_NIPW01000061.1"/>
</dbReference>